<feature type="binding site" evidence="12">
    <location>
        <position position="1063"/>
    </location>
    <ligand>
        <name>ATP</name>
        <dbReference type="ChEBI" id="CHEBI:30616"/>
    </ligand>
</feature>
<evidence type="ECO:0000256" key="1">
    <source>
        <dbReference type="ARBA" id="ARBA00006529"/>
    </source>
</evidence>
<evidence type="ECO:0000256" key="6">
    <source>
        <dbReference type="ARBA" id="ARBA00022840"/>
    </source>
</evidence>
<dbReference type="Pfam" id="PF00069">
    <property type="entry name" value="Pkinase"/>
    <property type="match status" value="1"/>
</dbReference>
<dbReference type="PROSITE" id="PS00107">
    <property type="entry name" value="PROTEIN_KINASE_ATP"/>
    <property type="match status" value="1"/>
</dbReference>
<organism evidence="15 16">
    <name type="scientific">Saitoella complicata (strain BCRC 22490 / CBS 7301 / JCM 7358 / NBRC 10748 / NRRL Y-17804)</name>
    <dbReference type="NCBI Taxonomy" id="698492"/>
    <lineage>
        <taxon>Eukaryota</taxon>
        <taxon>Fungi</taxon>
        <taxon>Dikarya</taxon>
        <taxon>Ascomycota</taxon>
        <taxon>Taphrinomycotina</taxon>
        <taxon>Taphrinomycotina incertae sedis</taxon>
        <taxon>Saitoella</taxon>
    </lineage>
</organism>
<comment type="catalytic activity">
    <reaction evidence="7">
        <text>L-threonyl-[protein] + ATP = O-phospho-L-threonyl-[protein] + ADP + H(+)</text>
        <dbReference type="Rhea" id="RHEA:46608"/>
        <dbReference type="Rhea" id="RHEA-COMP:11060"/>
        <dbReference type="Rhea" id="RHEA-COMP:11605"/>
        <dbReference type="ChEBI" id="CHEBI:15378"/>
        <dbReference type="ChEBI" id="CHEBI:30013"/>
        <dbReference type="ChEBI" id="CHEBI:30616"/>
        <dbReference type="ChEBI" id="CHEBI:61977"/>
        <dbReference type="ChEBI" id="CHEBI:456216"/>
        <dbReference type="EC" id="2.7.11.25"/>
    </reaction>
</comment>
<evidence type="ECO:0000256" key="9">
    <source>
        <dbReference type="ARBA" id="ARBA00056158"/>
    </source>
</evidence>
<dbReference type="InterPro" id="IPR017240">
    <property type="entry name" value="MAPKKK_Ssk2/Ssk22"/>
</dbReference>
<evidence type="ECO:0000256" key="4">
    <source>
        <dbReference type="ARBA" id="ARBA00022741"/>
    </source>
</evidence>
<dbReference type="InterPro" id="IPR017441">
    <property type="entry name" value="Protein_kinase_ATP_BS"/>
</dbReference>
<keyword evidence="5 11" id="KW-0418">Kinase</keyword>
<dbReference type="PROSITE" id="PS00108">
    <property type="entry name" value="PROTEIN_KINASE_ST"/>
    <property type="match status" value="1"/>
</dbReference>
<reference evidence="15 16" key="2">
    <citation type="journal article" date="2014" name="J. Gen. Appl. Microbiol.">
        <title>The early diverging ascomycetous budding yeast Saitoella complicata has three histone deacetylases belonging to the Clr6, Hos2, and Rpd3 lineages.</title>
        <authorList>
            <person name="Nishida H."/>
            <person name="Matsumoto T."/>
            <person name="Kondo S."/>
            <person name="Hamamoto M."/>
            <person name="Yoshikawa H."/>
        </authorList>
    </citation>
    <scope>NUCLEOTIDE SEQUENCE [LARGE SCALE GENOMIC DNA]</scope>
    <source>
        <strain evidence="15 16">NRRL Y-17804</strain>
    </source>
</reference>
<dbReference type="InterPro" id="IPR008271">
    <property type="entry name" value="Ser/Thr_kinase_AS"/>
</dbReference>
<dbReference type="PANTHER" id="PTHR48016">
    <property type="entry name" value="MAP KINASE KINASE KINASE SSK2-RELATED-RELATED"/>
    <property type="match status" value="1"/>
</dbReference>
<dbReference type="GO" id="GO:0106310">
    <property type="term" value="F:protein serine kinase activity"/>
    <property type="evidence" value="ECO:0007669"/>
    <property type="project" value="RHEA"/>
</dbReference>
<evidence type="ECO:0000256" key="8">
    <source>
        <dbReference type="ARBA" id="ARBA00048329"/>
    </source>
</evidence>
<reference evidence="15 16" key="3">
    <citation type="journal article" date="2015" name="Genome Announc.">
        <title>Draft Genome Sequence of the Archiascomycetous Yeast Saitoella complicata.</title>
        <authorList>
            <person name="Yamauchi K."/>
            <person name="Kondo S."/>
            <person name="Hamamoto M."/>
            <person name="Takahashi Y."/>
            <person name="Ogura Y."/>
            <person name="Hayashi T."/>
            <person name="Nishida H."/>
        </authorList>
    </citation>
    <scope>NUCLEOTIDE SEQUENCE [LARGE SCALE GENOMIC DNA]</scope>
    <source>
        <strain evidence="15 16">NRRL Y-17804</strain>
    </source>
</reference>
<comment type="similarity">
    <text evidence="1 11">Belongs to the protein kinase superfamily. STE Ser/Thr protein kinase family. MAP kinase kinase kinase subfamily.</text>
</comment>
<dbReference type="Gene3D" id="1.10.510.10">
    <property type="entry name" value="Transferase(Phosphotransferase) domain 1"/>
    <property type="match status" value="1"/>
</dbReference>
<evidence type="ECO:0000256" key="5">
    <source>
        <dbReference type="ARBA" id="ARBA00022777"/>
    </source>
</evidence>
<comment type="catalytic activity">
    <reaction evidence="8">
        <text>L-seryl-[protein] + ATP = O-phospho-L-seryl-[protein] + ADP + H(+)</text>
        <dbReference type="Rhea" id="RHEA:17989"/>
        <dbReference type="Rhea" id="RHEA-COMP:9863"/>
        <dbReference type="Rhea" id="RHEA-COMP:11604"/>
        <dbReference type="ChEBI" id="CHEBI:15378"/>
        <dbReference type="ChEBI" id="CHEBI:29999"/>
        <dbReference type="ChEBI" id="CHEBI:30616"/>
        <dbReference type="ChEBI" id="CHEBI:83421"/>
        <dbReference type="ChEBI" id="CHEBI:456216"/>
        <dbReference type="EC" id="2.7.11.25"/>
    </reaction>
</comment>
<evidence type="ECO:0000256" key="2">
    <source>
        <dbReference type="ARBA" id="ARBA00022527"/>
    </source>
</evidence>
<sequence>MSRGVRFTDPGSVQVEEHMMAMGQPRPSLLDAAGSAVGSQGSLASGYAEAIPDGSPFYPTQQTMDGGVYWQDPQLPDPYLQSPGYPAAPYAEVIFEGVAPPMMDRPVPPRTPSGGNYGSIRLAPAPTVDGRPVMSHRRTVSNPRNMWDPNVQYQAQEQAYVQKLQQDPDNDYFEAGLGRLQLNDIDDDDEGDLSDIDGDVLFNDPDLDPRTEDLMSELAPSDAALDAPESRERLEWQTMLASVLTGEVVKSEKKRISGAANTEEEANLRTELWLGIRAKVYGRALVDQRRFVEEARAQLDNVLQEVVTFQVQGSDVTEKSPQQQVEDLLMRVEKCEALYPSRSVIMASNTTYASPDFQYNLDALVAWSTVTRSIQTQIQILRNWIGNQELDLTRPIDVAPAPGINDESSFIERILKENGLQRTFQKRTLATLNALINKAKVNLVENAKAFAKMHLPPYLDELLLLVNFPTKLIEEALRLRLAYAKKLRDPTMIMVDQMVEDFQLFMSLAVRIKNEYTEMSKPEPGWDLPPCIDDNYDSVLLDALKFYFRLLHLKLGSGSKSVYFKEAEILEAEWDYLNDICRYIEGGDLQVAEQFSSLTNKLLNRVMNYFETQLKGPSVQTGTEMTRWYSKLLENVRLRHRKLLRFAKILSARFENATEYNLDKESMPVLIESLVQTGHFLAYTASVEHDGVYIIADPSLYDRPNDIRSILRTCFHREEEEDNPLCPYVLILCPEEPFMWSGRILNVDMPEPNLDIKQNRVRLVSDGSLARLANARRNFMHVTNNTLEVLVEQRANLPRVNRELVKIKKTSYKLSSSIMDSISIIREKTRGYGCQDLIQNCYAFATEFGQRSLRYMEPSRRAAHNLKIIKLSVDWVSFICDDCVPSDRKTFKWAVIALEFAMMMTRGSNILAITDGEFSTLCSKVARCMALLISHFDIMGARSNMAAKAEQEKLEAARSQMKKPATDIGKQFESEDLTGYMRETILAHLEEVEQRRKVQQEEMQMVGKVLDETIGENRSLMQLASSLSNITMRWQQGRFIGGGSFGNVYAAVNLDTGDLMAVKEIRLQDPQSIPTIVKSIKDEMTVLEMLDHPNVVQYYGVEVHRDKVYIFMDYCQGGSLANLLEHGRIEDETVVQVYALQLLEGLAYLHQSNIVHRDIKPENILLDHMGVIKYVDFGAAKVIAQRGKTRGGMTAARTKLTSMTGTPMYMSPEVITGSSSGRKGAMDIWSLGCCVLEMATGRRPWANLDNEWAIMYHIAASRQPDLPTPEQLSQLGQDFLLACFERDPEKRNTAAELLQHPWIMQIRMETGIATEQQPQPPATPTTPTTTATEDMDMATSAEGGAETGSGDQQGYEVESEMEGRNE</sequence>
<feature type="region of interest" description="Disordered" evidence="13">
    <location>
        <begin position="1312"/>
        <end position="1366"/>
    </location>
</feature>
<comment type="subunit">
    <text evidence="10">Interacts with by SSK1.</text>
</comment>
<dbReference type="SMART" id="SM00220">
    <property type="entry name" value="S_TKc"/>
    <property type="match status" value="1"/>
</dbReference>
<dbReference type="Proteomes" id="UP000033140">
    <property type="component" value="Unassembled WGS sequence"/>
</dbReference>
<dbReference type="PANTHER" id="PTHR48016:SF32">
    <property type="entry name" value="MITOGEN-ACTIVATED PROTEIN KINASE KINASE KINASE 4"/>
    <property type="match status" value="1"/>
</dbReference>
<protein>
    <recommendedName>
        <fullName evidence="11">MAP kinase kinase kinase</fullName>
        <ecNumber evidence="11">2.7.11.-</ecNumber>
    </recommendedName>
</protein>
<keyword evidence="2 11" id="KW-0723">Serine/threonine-protein kinase</keyword>
<feature type="domain" description="Protein kinase" evidence="14">
    <location>
        <begin position="1034"/>
        <end position="1303"/>
    </location>
</feature>
<dbReference type="InterPro" id="IPR011009">
    <property type="entry name" value="Kinase-like_dom_sf"/>
</dbReference>
<dbReference type="GO" id="GO:0004709">
    <property type="term" value="F:MAP kinase kinase kinase activity"/>
    <property type="evidence" value="ECO:0007669"/>
    <property type="project" value="UniProtKB-UniRule"/>
</dbReference>
<dbReference type="InterPro" id="IPR050538">
    <property type="entry name" value="MAP_kinase_kinase_kinase"/>
</dbReference>
<gene>
    <name evidence="15" type="ORF">G7K_3571-t1</name>
</gene>
<dbReference type="GO" id="GO:0005524">
    <property type="term" value="F:ATP binding"/>
    <property type="evidence" value="ECO:0007669"/>
    <property type="project" value="UniProtKB-UniRule"/>
</dbReference>
<dbReference type="FunFam" id="3.30.200.20:FF:000387">
    <property type="entry name" value="Serine/threonine-protein kinase STE11"/>
    <property type="match status" value="1"/>
</dbReference>
<evidence type="ECO:0000256" key="7">
    <source>
        <dbReference type="ARBA" id="ARBA00047559"/>
    </source>
</evidence>
<evidence type="ECO:0000313" key="15">
    <source>
        <dbReference type="EMBL" id="GAO49421.1"/>
    </source>
</evidence>
<evidence type="ECO:0000256" key="10">
    <source>
        <dbReference type="ARBA" id="ARBA00065095"/>
    </source>
</evidence>
<dbReference type="SUPFAM" id="SSF56112">
    <property type="entry name" value="Protein kinase-like (PK-like)"/>
    <property type="match status" value="1"/>
</dbReference>
<name>A0A0E9NIC4_SAICN</name>
<keyword evidence="6 11" id="KW-0067">ATP-binding</keyword>
<reference evidence="15 16" key="1">
    <citation type="journal article" date="2011" name="J. Gen. Appl. Microbiol.">
        <title>Draft genome sequencing of the enigmatic yeast Saitoella complicata.</title>
        <authorList>
            <person name="Nishida H."/>
            <person name="Hamamoto M."/>
            <person name="Sugiyama J."/>
        </authorList>
    </citation>
    <scope>NUCLEOTIDE SEQUENCE [LARGE SCALE GENOMIC DNA]</scope>
    <source>
        <strain evidence="15 16">NRRL Y-17804</strain>
    </source>
</reference>
<dbReference type="InterPro" id="IPR000719">
    <property type="entry name" value="Prot_kinase_dom"/>
</dbReference>
<comment type="caution">
    <text evidence="15">The sequence shown here is derived from an EMBL/GenBank/DDBJ whole genome shotgun (WGS) entry which is preliminary data.</text>
</comment>
<keyword evidence="3 11" id="KW-0808">Transferase</keyword>
<accession>A0A0E9NIC4</accession>
<dbReference type="GO" id="GO:0038066">
    <property type="term" value="P:p38MAPK cascade"/>
    <property type="evidence" value="ECO:0007669"/>
    <property type="project" value="UniProtKB-UniRule"/>
</dbReference>
<dbReference type="CDD" id="cd06626">
    <property type="entry name" value="STKc_MEKK4"/>
    <property type="match status" value="1"/>
</dbReference>
<dbReference type="GO" id="GO:0005737">
    <property type="term" value="C:cytoplasm"/>
    <property type="evidence" value="ECO:0007669"/>
    <property type="project" value="InterPro"/>
</dbReference>
<evidence type="ECO:0000256" key="3">
    <source>
        <dbReference type="ARBA" id="ARBA00022679"/>
    </source>
</evidence>
<dbReference type="PROSITE" id="PS50011">
    <property type="entry name" value="PROTEIN_KINASE_DOM"/>
    <property type="match status" value="1"/>
</dbReference>
<evidence type="ECO:0000256" key="12">
    <source>
        <dbReference type="PROSITE-ProRule" id="PRU10141"/>
    </source>
</evidence>
<keyword evidence="16" id="KW-1185">Reference proteome</keyword>
<keyword evidence="4 11" id="KW-0547">Nucleotide-binding</keyword>
<dbReference type="EMBL" id="BACD03000022">
    <property type="protein sequence ID" value="GAO49421.1"/>
    <property type="molecule type" value="Genomic_DNA"/>
</dbReference>
<dbReference type="FunFam" id="1.10.510.10:FF:000482">
    <property type="entry name" value="MAP kinase kinase kinase"/>
    <property type="match status" value="1"/>
</dbReference>
<dbReference type="GO" id="GO:0051403">
    <property type="term" value="P:stress-activated MAPK cascade"/>
    <property type="evidence" value="ECO:0007669"/>
    <property type="project" value="InterPro"/>
</dbReference>
<dbReference type="OMA" id="PPCVDEN"/>
<proteinExistence type="inferred from homology"/>
<dbReference type="EC" id="2.7.11.-" evidence="11"/>
<dbReference type="PIRSF" id="PIRSF037579">
    <property type="entry name" value="MAPKKK_SSK22"/>
    <property type="match status" value="1"/>
</dbReference>
<dbReference type="STRING" id="698492.A0A0E9NIC4"/>
<dbReference type="InterPro" id="IPR045801">
    <property type="entry name" value="MEKK4_N"/>
</dbReference>
<evidence type="ECO:0000313" key="16">
    <source>
        <dbReference type="Proteomes" id="UP000033140"/>
    </source>
</evidence>
<evidence type="ECO:0000259" key="14">
    <source>
        <dbReference type="PROSITE" id="PS50011"/>
    </source>
</evidence>
<evidence type="ECO:0000256" key="11">
    <source>
        <dbReference type="PIRNR" id="PIRNR037579"/>
    </source>
</evidence>
<evidence type="ECO:0000256" key="13">
    <source>
        <dbReference type="SAM" id="MobiDB-lite"/>
    </source>
</evidence>
<dbReference type="Pfam" id="PF19431">
    <property type="entry name" value="MEKK4_N"/>
    <property type="match status" value="1"/>
</dbReference>
<comment type="function">
    <text evidence="9">Kinase involved in a signal transduction pathway that is activated by changes in the osmolarity of the extracellular environment. Activates the PBS2 MAP kinase kinase by phosphorylation.</text>
</comment>